<dbReference type="Proteomes" id="UP001501844">
    <property type="component" value="Unassembled WGS sequence"/>
</dbReference>
<dbReference type="Gene3D" id="2.10.109.10">
    <property type="entry name" value="Umud Fragment, subunit A"/>
    <property type="match status" value="2"/>
</dbReference>
<comment type="similarity">
    <text evidence="2 6">Belongs to the peptidase S26 family.</text>
</comment>
<keyword evidence="6" id="KW-0645">Protease</keyword>
<protein>
    <recommendedName>
        <fullName evidence="4 6">Signal peptidase I</fullName>
        <ecNumber evidence="3 6">3.4.21.89</ecNumber>
    </recommendedName>
</protein>
<sequence length="374" mass="42890">MLYLVRMFMAYHFWKRKDTTQAPKVKKSAVREWGDALMFAMVCATIIRWLTFEAYAIPTSSMEGSLLTGDHLYVSKLHYGSRTPITPLQAPLTHQKLWGTNIPSFSDLIQLPSYRLPGISEVQRNDAVVFNHPQEVERPIDLKTFLIKRCIGVAGDTLQIKDGQVFLNGTAAENPAKLQFSYYLKTDGYVQEKFFKKHGIREVMGAQDGYYIHTSPETAEKLRSFDFIKEVVALKVAPGTPDPQVFPQTPDIHAWNQDNFGPLYIPKAGTTVALTPATLPLYEKAIRVYEHNEHLQAKNGKLYQNGKELTHYTFKQNYYFMMGDNRHNSNDSRYWGFVPEEYIVGKAVLVWMSTDSTANLTDKIRWNRLMQTVN</sequence>
<organism evidence="8 9">
    <name type="scientific">Nibribacter koreensis</name>
    <dbReference type="NCBI Taxonomy" id="1084519"/>
    <lineage>
        <taxon>Bacteria</taxon>
        <taxon>Pseudomonadati</taxon>
        <taxon>Bacteroidota</taxon>
        <taxon>Cytophagia</taxon>
        <taxon>Cytophagales</taxon>
        <taxon>Hymenobacteraceae</taxon>
        <taxon>Nibribacter</taxon>
    </lineage>
</organism>
<dbReference type="InterPro" id="IPR019533">
    <property type="entry name" value="Peptidase_S26"/>
</dbReference>
<evidence type="ECO:0000256" key="6">
    <source>
        <dbReference type="RuleBase" id="RU362042"/>
    </source>
</evidence>
<evidence type="ECO:0000259" key="7">
    <source>
        <dbReference type="Pfam" id="PF10502"/>
    </source>
</evidence>
<evidence type="ECO:0000256" key="2">
    <source>
        <dbReference type="ARBA" id="ARBA00009370"/>
    </source>
</evidence>
<evidence type="ECO:0000313" key="9">
    <source>
        <dbReference type="Proteomes" id="UP001501844"/>
    </source>
</evidence>
<dbReference type="EMBL" id="BAABGX010000002">
    <property type="protein sequence ID" value="GAA4302910.1"/>
    <property type="molecule type" value="Genomic_DNA"/>
</dbReference>
<proteinExistence type="inferred from homology"/>
<dbReference type="NCBIfam" id="TIGR02227">
    <property type="entry name" value="sigpep_I_bact"/>
    <property type="match status" value="2"/>
</dbReference>
<dbReference type="SUPFAM" id="SSF51306">
    <property type="entry name" value="LexA/Signal peptidase"/>
    <property type="match status" value="1"/>
</dbReference>
<dbReference type="PANTHER" id="PTHR43390:SF1">
    <property type="entry name" value="CHLOROPLAST PROCESSING PEPTIDASE"/>
    <property type="match status" value="1"/>
</dbReference>
<evidence type="ECO:0000256" key="3">
    <source>
        <dbReference type="ARBA" id="ARBA00013208"/>
    </source>
</evidence>
<reference evidence="9" key="1">
    <citation type="journal article" date="2019" name="Int. J. Syst. Evol. Microbiol.">
        <title>The Global Catalogue of Microorganisms (GCM) 10K type strain sequencing project: providing services to taxonomists for standard genome sequencing and annotation.</title>
        <authorList>
            <consortium name="The Broad Institute Genomics Platform"/>
            <consortium name="The Broad Institute Genome Sequencing Center for Infectious Disease"/>
            <person name="Wu L."/>
            <person name="Ma J."/>
        </authorList>
    </citation>
    <scope>NUCLEOTIDE SEQUENCE [LARGE SCALE GENOMIC DNA]</scope>
    <source>
        <strain evidence="9">JCM 17917</strain>
    </source>
</reference>
<name>A0ABP8FG01_9BACT</name>
<dbReference type="InterPro" id="IPR019758">
    <property type="entry name" value="Pept_S26A_signal_pept_1_CS"/>
</dbReference>
<feature type="domain" description="Peptidase S26" evidence="7">
    <location>
        <begin position="31"/>
        <end position="180"/>
    </location>
</feature>
<evidence type="ECO:0000256" key="5">
    <source>
        <dbReference type="ARBA" id="ARBA00022801"/>
    </source>
</evidence>
<dbReference type="Pfam" id="PF10502">
    <property type="entry name" value="Peptidase_S26"/>
    <property type="match status" value="2"/>
</dbReference>
<accession>A0ABP8FG01</accession>
<comment type="caution">
    <text evidence="8">The sequence shown here is derived from an EMBL/GenBank/DDBJ whole genome shotgun (WGS) entry which is preliminary data.</text>
</comment>
<keyword evidence="5 6" id="KW-0378">Hydrolase</keyword>
<evidence type="ECO:0000256" key="1">
    <source>
        <dbReference type="ARBA" id="ARBA00000677"/>
    </source>
</evidence>
<evidence type="ECO:0000313" key="8">
    <source>
        <dbReference type="EMBL" id="GAA4302910.1"/>
    </source>
</evidence>
<dbReference type="InterPro" id="IPR000223">
    <property type="entry name" value="Pept_S26A_signal_pept_1"/>
</dbReference>
<dbReference type="CDD" id="cd06530">
    <property type="entry name" value="S26_SPase_I"/>
    <property type="match status" value="2"/>
</dbReference>
<gene>
    <name evidence="8" type="ORF">GCM10023183_15000</name>
</gene>
<keyword evidence="9" id="KW-1185">Reference proteome</keyword>
<feature type="domain" description="Peptidase S26" evidence="7">
    <location>
        <begin position="269"/>
        <end position="352"/>
    </location>
</feature>
<comment type="catalytic activity">
    <reaction evidence="1 6">
        <text>Cleavage of hydrophobic, N-terminal signal or leader sequences from secreted and periplasmic proteins.</text>
        <dbReference type="EC" id="3.4.21.89"/>
    </reaction>
</comment>
<dbReference type="PANTHER" id="PTHR43390">
    <property type="entry name" value="SIGNAL PEPTIDASE I"/>
    <property type="match status" value="1"/>
</dbReference>
<dbReference type="RefSeq" id="WP_345164277.1">
    <property type="nucleotide sequence ID" value="NZ_BAABGX010000002.1"/>
</dbReference>
<dbReference type="PROSITE" id="PS00761">
    <property type="entry name" value="SPASE_I_3"/>
    <property type="match status" value="1"/>
</dbReference>
<dbReference type="EC" id="3.4.21.89" evidence="3 6"/>
<dbReference type="InterPro" id="IPR036286">
    <property type="entry name" value="LexA/Signal_pep-like_sf"/>
</dbReference>
<evidence type="ECO:0000256" key="4">
    <source>
        <dbReference type="ARBA" id="ARBA00019232"/>
    </source>
</evidence>
<dbReference type="PRINTS" id="PR00727">
    <property type="entry name" value="LEADERPTASE"/>
</dbReference>
<comment type="subcellular location">
    <subcellularLocation>
        <location evidence="6">Membrane</location>
        <topology evidence="6">Single-pass type II membrane protein</topology>
    </subcellularLocation>
</comment>